<evidence type="ECO:0000313" key="4">
    <source>
        <dbReference type="Proteomes" id="UP001549920"/>
    </source>
</evidence>
<accession>A0ABR3HCY4</accession>
<dbReference type="InterPro" id="IPR032718">
    <property type="entry name" value="PGBD4_Znf_C"/>
</dbReference>
<feature type="domain" description="PiggyBac transposable element-derived protein 4 C-terminal zinc-finger" evidence="1">
    <location>
        <begin position="438"/>
        <end position="477"/>
    </location>
</feature>
<feature type="domain" description="PiggyBac transposable element-derived protein" evidence="2">
    <location>
        <begin position="9"/>
        <end position="372"/>
    </location>
</feature>
<keyword evidence="4" id="KW-1185">Reference proteome</keyword>
<sequence length="498" mass="57261">MRVTHKTPPIEFFDHFFPHDLVDLMVEQTNIYAAQKQTLHWNPTFVAEMRAYLGILIMMGLHTLPDVNLYWSTDSFYRNPDIAHTFTQKRFKKLTENIHLNDNSKEPERDTPSHDKLYKIRPLITKLNEVFQTNCAQSSTQSVDESMVKFKGRSTLKQYMPKKPIKRGYKVWARCDAKSGYLYVFDIYIGKADENASSEEGLGYNVIMKLCQGVPRNTLVAFDNFFTGIPLMNDLLIKKGIYAVGTVRLNRKGLPEELLPKNKLKKEKLGKLEFTYKSKAPVSAIQWLDTQLVNVLTTAHNPKSVCTVERKQKDGSKKAITIPTAIAEYTVNMGGVDHFDHFRASYPIGRKSRRNWLRLFYFMFDSAVINAYIAYIQIHKQKDHTHRDFRLRLARSLIDGFTCKKRTTNITFRNKKGGNFGVPAEIRRSSVPHYPEDQGKFTRCRFCSTKNTQKRSRIICDVCKVALCPTPCFKSFHIAQEEGEAIDCNSSASSMLTG</sequence>
<organism evidence="3 4">
    <name type="scientific">Loxostege sticticalis</name>
    <name type="common">Beet webworm moth</name>
    <dbReference type="NCBI Taxonomy" id="481309"/>
    <lineage>
        <taxon>Eukaryota</taxon>
        <taxon>Metazoa</taxon>
        <taxon>Ecdysozoa</taxon>
        <taxon>Arthropoda</taxon>
        <taxon>Hexapoda</taxon>
        <taxon>Insecta</taxon>
        <taxon>Pterygota</taxon>
        <taxon>Neoptera</taxon>
        <taxon>Endopterygota</taxon>
        <taxon>Lepidoptera</taxon>
        <taxon>Glossata</taxon>
        <taxon>Ditrysia</taxon>
        <taxon>Pyraloidea</taxon>
        <taxon>Crambidae</taxon>
        <taxon>Pyraustinae</taxon>
        <taxon>Loxostege</taxon>
    </lineage>
</organism>
<dbReference type="PANTHER" id="PTHR46599:SF3">
    <property type="entry name" value="PIGGYBAC TRANSPOSABLE ELEMENT-DERIVED PROTEIN 4"/>
    <property type="match status" value="1"/>
</dbReference>
<dbReference type="EMBL" id="JBEUOH010000021">
    <property type="protein sequence ID" value="KAL0868280.1"/>
    <property type="molecule type" value="Genomic_DNA"/>
</dbReference>
<proteinExistence type="predicted"/>
<dbReference type="Pfam" id="PF13843">
    <property type="entry name" value="DDE_Tnp_1_7"/>
    <property type="match status" value="1"/>
</dbReference>
<evidence type="ECO:0008006" key="5">
    <source>
        <dbReference type="Google" id="ProtNLM"/>
    </source>
</evidence>
<dbReference type="InterPro" id="IPR029526">
    <property type="entry name" value="PGBD"/>
</dbReference>
<reference evidence="3 4" key="1">
    <citation type="submission" date="2024-06" db="EMBL/GenBank/DDBJ databases">
        <title>A chromosome-level genome assembly of beet webworm, Loxostege sticticalis.</title>
        <authorList>
            <person name="Zhang Y."/>
        </authorList>
    </citation>
    <scope>NUCLEOTIDE SEQUENCE [LARGE SCALE GENOMIC DNA]</scope>
    <source>
        <strain evidence="3">AQ026</strain>
        <tissue evidence="3">Whole body</tissue>
    </source>
</reference>
<comment type="caution">
    <text evidence="3">The sequence shown here is derived from an EMBL/GenBank/DDBJ whole genome shotgun (WGS) entry which is preliminary data.</text>
</comment>
<dbReference type="Pfam" id="PF13842">
    <property type="entry name" value="zf-Tnp_2"/>
    <property type="match status" value="1"/>
</dbReference>
<dbReference type="PANTHER" id="PTHR46599">
    <property type="entry name" value="PIGGYBAC TRANSPOSABLE ELEMENT-DERIVED PROTEIN 4"/>
    <property type="match status" value="1"/>
</dbReference>
<protein>
    <recommendedName>
        <fullName evidence="5">Transposase</fullName>
    </recommendedName>
</protein>
<evidence type="ECO:0000259" key="2">
    <source>
        <dbReference type="Pfam" id="PF13843"/>
    </source>
</evidence>
<evidence type="ECO:0000259" key="1">
    <source>
        <dbReference type="Pfam" id="PF13842"/>
    </source>
</evidence>
<name>A0ABR3HCY4_LOXSC</name>
<evidence type="ECO:0000313" key="3">
    <source>
        <dbReference type="EMBL" id="KAL0868280.1"/>
    </source>
</evidence>
<gene>
    <name evidence="3" type="ORF">ABMA27_007810</name>
</gene>
<dbReference type="Proteomes" id="UP001549920">
    <property type="component" value="Unassembled WGS sequence"/>
</dbReference>